<protein>
    <submittedName>
        <fullName evidence="3">DUF3040 domain-containing protein</fullName>
    </submittedName>
</protein>
<feature type="transmembrane region" description="Helical" evidence="2">
    <location>
        <begin position="66"/>
        <end position="87"/>
    </location>
</feature>
<evidence type="ECO:0000256" key="2">
    <source>
        <dbReference type="SAM" id="Phobius"/>
    </source>
</evidence>
<reference evidence="3 4" key="1">
    <citation type="submission" date="2020-10" db="EMBL/GenBank/DDBJ databases">
        <title>Novel species in genus Corynebacterium.</title>
        <authorList>
            <person name="Zhang G."/>
        </authorList>
    </citation>
    <scope>NUCLEOTIDE SEQUENCE [LARGE SCALE GENOMIC DNA]</scope>
    <source>
        <strain evidence="3 4">DSM 45110</strain>
    </source>
</reference>
<evidence type="ECO:0000313" key="4">
    <source>
        <dbReference type="Proteomes" id="UP000635902"/>
    </source>
</evidence>
<dbReference type="EMBL" id="JADKMY010000002">
    <property type="protein sequence ID" value="MBF4553815.1"/>
    <property type="molecule type" value="Genomic_DNA"/>
</dbReference>
<evidence type="ECO:0000313" key="3">
    <source>
        <dbReference type="EMBL" id="MBF4553815.1"/>
    </source>
</evidence>
<keyword evidence="2" id="KW-0812">Transmembrane</keyword>
<organism evidence="3 4">
    <name type="scientific">Corynebacterium suicordis DSM 45110</name>
    <dbReference type="NCBI Taxonomy" id="1121369"/>
    <lineage>
        <taxon>Bacteria</taxon>
        <taxon>Bacillati</taxon>
        <taxon>Actinomycetota</taxon>
        <taxon>Actinomycetes</taxon>
        <taxon>Mycobacteriales</taxon>
        <taxon>Corynebacteriaceae</taxon>
        <taxon>Corynebacterium</taxon>
    </lineage>
</organism>
<dbReference type="Pfam" id="PF11239">
    <property type="entry name" value="DUF3040"/>
    <property type="match status" value="1"/>
</dbReference>
<name>A0ABR9ZK91_9CORY</name>
<evidence type="ECO:0000256" key="1">
    <source>
        <dbReference type="SAM" id="MobiDB-lite"/>
    </source>
</evidence>
<feature type="compositionally biased region" description="Basic and acidic residues" evidence="1">
    <location>
        <begin position="125"/>
        <end position="137"/>
    </location>
</feature>
<sequence>MALSEQEQRALEEIERALTAEDPRLAKRASQGAGGTGFALNIQSVAIMLLGLCVLVGGVSLAQHSLWFVALSVLGFFIMFGGGLMAFKGGSAGSGRGKAKPSAKRGGPAGPASSTKGGKPGGVSDRMEESFRKRFEK</sequence>
<keyword evidence="2" id="KW-0472">Membrane</keyword>
<keyword evidence="4" id="KW-1185">Reference proteome</keyword>
<dbReference type="Proteomes" id="UP000635902">
    <property type="component" value="Unassembled WGS sequence"/>
</dbReference>
<comment type="caution">
    <text evidence="3">The sequence shown here is derived from an EMBL/GenBank/DDBJ whole genome shotgun (WGS) entry which is preliminary data.</text>
</comment>
<feature type="transmembrane region" description="Helical" evidence="2">
    <location>
        <begin position="38"/>
        <end position="60"/>
    </location>
</feature>
<accession>A0ABR9ZK91</accession>
<dbReference type="RefSeq" id="WP_194556712.1">
    <property type="nucleotide sequence ID" value="NZ_JADKMY010000002.1"/>
</dbReference>
<dbReference type="InterPro" id="IPR021401">
    <property type="entry name" value="DUF3040"/>
</dbReference>
<gene>
    <name evidence="3" type="ORF">IRY30_06945</name>
</gene>
<proteinExistence type="predicted"/>
<keyword evidence="2" id="KW-1133">Transmembrane helix</keyword>
<feature type="region of interest" description="Disordered" evidence="1">
    <location>
        <begin position="91"/>
        <end position="137"/>
    </location>
</feature>